<feature type="transmembrane region" description="Helical" evidence="1">
    <location>
        <begin position="35"/>
        <end position="53"/>
    </location>
</feature>
<dbReference type="Proteomes" id="UP000287247">
    <property type="component" value="Unassembled WGS sequence"/>
</dbReference>
<dbReference type="EMBL" id="BDQK01000013">
    <property type="protein sequence ID" value="GBF81245.1"/>
    <property type="molecule type" value="Genomic_DNA"/>
</dbReference>
<keyword evidence="1" id="KW-0812">Transmembrane</keyword>
<keyword evidence="1" id="KW-1133">Transmembrane helix</keyword>
<feature type="transmembrane region" description="Helical" evidence="1">
    <location>
        <begin position="59"/>
        <end position="78"/>
    </location>
</feature>
<dbReference type="RefSeq" id="WP_124970964.1">
    <property type="nucleotide sequence ID" value="NZ_BDQK01000013.1"/>
</dbReference>
<evidence type="ECO:0000256" key="1">
    <source>
        <dbReference type="SAM" id="Phobius"/>
    </source>
</evidence>
<reference evidence="3" key="1">
    <citation type="submission" date="2017-05" db="EMBL/GenBank/DDBJ databases">
        <title>Physiological properties and genetic analysis related to exopolysaccharide production of fresh-water unicellular cyanobacterium Aphanothece sacrum, Suizenji Nori, that has been cultured as a food source in Japan.</title>
        <authorList>
            <person name="Kanesaki Y."/>
            <person name="Yoshikawa S."/>
            <person name="Ohki K."/>
        </authorList>
    </citation>
    <scope>NUCLEOTIDE SEQUENCE [LARGE SCALE GENOMIC DNA]</scope>
    <source>
        <strain evidence="3">FPU1</strain>
    </source>
</reference>
<organism evidence="2 3">
    <name type="scientific">Aphanothece sacrum FPU1</name>
    <dbReference type="NCBI Taxonomy" id="1920663"/>
    <lineage>
        <taxon>Bacteria</taxon>
        <taxon>Bacillati</taxon>
        <taxon>Cyanobacteriota</taxon>
        <taxon>Cyanophyceae</taxon>
        <taxon>Oscillatoriophycideae</taxon>
        <taxon>Chroococcales</taxon>
        <taxon>Aphanothecaceae</taxon>
        <taxon>Aphanothece</taxon>
    </lineage>
</organism>
<feature type="transmembrane region" description="Helical" evidence="1">
    <location>
        <begin position="6"/>
        <end position="23"/>
    </location>
</feature>
<keyword evidence="3" id="KW-1185">Reference proteome</keyword>
<accession>A0A401IIV4</accession>
<name>A0A401IIV4_APHSA</name>
<proteinExistence type="predicted"/>
<dbReference type="AlphaFoldDB" id="A0A401IIV4"/>
<sequence length="111" mass="12359">MNIIEALGATSSGIIVGWLVSYFTRRYKDFNPTVLAATVGLLFGEAIFTFLKGSSLGMWFYPIGLVIGSALNIFLAYITRNDASATDIFFIQEEDEDNTEDENTENNEEQN</sequence>
<comment type="caution">
    <text evidence="2">The sequence shown here is derived from an EMBL/GenBank/DDBJ whole genome shotgun (WGS) entry which is preliminary data.</text>
</comment>
<keyword evidence="1" id="KW-0472">Membrane</keyword>
<gene>
    <name evidence="2" type="ORF">AsFPU1_2657</name>
</gene>
<evidence type="ECO:0000313" key="3">
    <source>
        <dbReference type="Proteomes" id="UP000287247"/>
    </source>
</evidence>
<evidence type="ECO:0000313" key="2">
    <source>
        <dbReference type="EMBL" id="GBF81245.1"/>
    </source>
</evidence>
<protein>
    <submittedName>
        <fullName evidence="2">UDP pyrophosphate phosphatase</fullName>
    </submittedName>
</protein>